<dbReference type="PANTHER" id="PTHR21551:SF25">
    <property type="entry name" value="TOPOISOMERASE II-ASSOCIATED PROTEIN PAT1"/>
    <property type="match status" value="1"/>
</dbReference>
<accession>A0A6A5M424</accession>
<evidence type="ECO:0000313" key="2">
    <source>
        <dbReference type="EMBL" id="KAE9585061.1"/>
    </source>
</evidence>
<protein>
    <submittedName>
        <fullName evidence="2">Uncharacterized protein</fullName>
    </submittedName>
</protein>
<dbReference type="Proteomes" id="UP000447434">
    <property type="component" value="Chromosome 25"/>
</dbReference>
<comment type="caution">
    <text evidence="2">The sequence shown here is derived from an EMBL/GenBank/DDBJ whole genome shotgun (WGS) entry which is preliminary data.</text>
</comment>
<feature type="region of interest" description="Disordered" evidence="1">
    <location>
        <begin position="390"/>
        <end position="430"/>
    </location>
</feature>
<keyword evidence="3" id="KW-1185">Reference proteome</keyword>
<proteinExistence type="predicted"/>
<dbReference type="GO" id="GO:0000932">
    <property type="term" value="C:P-body"/>
    <property type="evidence" value="ECO:0007669"/>
    <property type="project" value="TreeGrafter"/>
</dbReference>
<dbReference type="InterPro" id="IPR039900">
    <property type="entry name" value="Pat1-like"/>
</dbReference>
<feature type="compositionally biased region" description="Basic residues" evidence="1">
    <location>
        <begin position="395"/>
        <end position="408"/>
    </location>
</feature>
<dbReference type="PANTHER" id="PTHR21551">
    <property type="entry name" value="TOPOISOMERASE II-ASSOCIATED PROTEIN PAT1"/>
    <property type="match status" value="1"/>
</dbReference>
<sequence>MVDMDAFGAGVLPNTENLMQLRNVTKESAVFDASQYAFFGKNAAEEVELGGLEDLSNEEFFLNREEAEDVRSLSDIDDLTTTFLKLNKVVNGPRSPGIIGDRGSRENSISKWEQRDGVLNWIDQNAYDSEGLLDGKSWSSRLHSSVAYLHDSQSLYRTSSYPEQQMQQQHHLQHCSSEPVHNLLNQPFYDTAQDDGKQWSSQPYSSEYLQEPKPLYRTSSYPEKQQELLRYSSEPILASPSHCTGHLNIPYHAGASQMELSSQNRSHFSNSALQLSGLNHGSHFGGNMRQLSTGSPLNQRIQNRLINQTGLYSGDDSNLLSDMLQQQLHLNRGPVSPHLVSELQHQQHRLHRPFQQSAGYLSGFQSHLFNPHFSSGSFVINKYEHMLGLPDVRDHRPKSTQRGKRGLRFSKQGSDASSQKSDSVSLQLRSKHMTSDEIESVLRMQHAVTHGNDPYVDDYYHQACLAKKPSLAKLKNPFCPTQIRDLPSRSRSNSETHAFLQVDALGRVLFSSIRRPRPLLEVDPQNSSFAGCSEQNISEKPLEQEPLFAARVAIEDALCLFLDVDDIDRFLQVNQLQDGGTQLRLRRQVLLEGLATSLQLGDPLGNNGNKVGLVAKDDLVFLRLVSIPKGRKLLTKYLQLLLPGSELMRIVCMAIFRHLRFLLGSRPSDSAASEFTSNLIKVVCQCIEGMDLGSLGACLAAVVCSAEQPPLRPLGNTSGDGASIILVSVLERATELLTDPHAACNYNAGNHSFWQASFEEFFGFLTKYCMNKYNTIMQSLLKQSAIDVDDIGSDAAKAIGKEMPVELLRASLPHTDDRQRKLLLDFAERAVPVIGFSRSAGDGSNYRSSETVLSQLVNDD</sequence>
<dbReference type="EMBL" id="WOCE01000025">
    <property type="protein sequence ID" value="KAE9585061.1"/>
    <property type="molecule type" value="Genomic_DNA"/>
</dbReference>
<evidence type="ECO:0000313" key="3">
    <source>
        <dbReference type="Proteomes" id="UP000447434"/>
    </source>
</evidence>
<evidence type="ECO:0000256" key="1">
    <source>
        <dbReference type="SAM" id="MobiDB-lite"/>
    </source>
</evidence>
<gene>
    <name evidence="2" type="ORF">Lalb_Chr25g0285001</name>
</gene>
<feature type="compositionally biased region" description="Low complexity" evidence="1">
    <location>
        <begin position="410"/>
        <end position="425"/>
    </location>
</feature>
<name>A0A6A5M424_LUPAL</name>
<dbReference type="OrthoDB" id="74835at2759"/>
<reference evidence="3" key="1">
    <citation type="journal article" date="2020" name="Nat. Commun.">
        <title>Genome sequence of the cluster root forming white lupin.</title>
        <authorList>
            <person name="Hufnagel B."/>
            <person name="Marques A."/>
            <person name="Soriano A."/>
            <person name="Marques L."/>
            <person name="Divol F."/>
            <person name="Doumas P."/>
            <person name="Sallet E."/>
            <person name="Mancinotti D."/>
            <person name="Carrere S."/>
            <person name="Marande W."/>
            <person name="Arribat S."/>
            <person name="Keller J."/>
            <person name="Huneau C."/>
            <person name="Blein T."/>
            <person name="Aime D."/>
            <person name="Laguerre M."/>
            <person name="Taylor J."/>
            <person name="Schubert V."/>
            <person name="Nelson M."/>
            <person name="Geu-Flores F."/>
            <person name="Crespi M."/>
            <person name="Gallardo-Guerrero K."/>
            <person name="Delaux P.-M."/>
            <person name="Salse J."/>
            <person name="Berges H."/>
            <person name="Guyot R."/>
            <person name="Gouzy J."/>
            <person name="Peret B."/>
        </authorList>
    </citation>
    <scope>NUCLEOTIDE SEQUENCE [LARGE SCALE GENOMIC DNA]</scope>
    <source>
        <strain evidence="3">cv. Amiga</strain>
    </source>
</reference>
<organism evidence="2 3">
    <name type="scientific">Lupinus albus</name>
    <name type="common">White lupine</name>
    <name type="synonym">Lupinus termis</name>
    <dbReference type="NCBI Taxonomy" id="3870"/>
    <lineage>
        <taxon>Eukaryota</taxon>
        <taxon>Viridiplantae</taxon>
        <taxon>Streptophyta</taxon>
        <taxon>Embryophyta</taxon>
        <taxon>Tracheophyta</taxon>
        <taxon>Spermatophyta</taxon>
        <taxon>Magnoliopsida</taxon>
        <taxon>eudicotyledons</taxon>
        <taxon>Gunneridae</taxon>
        <taxon>Pentapetalae</taxon>
        <taxon>rosids</taxon>
        <taxon>fabids</taxon>
        <taxon>Fabales</taxon>
        <taxon>Fabaceae</taxon>
        <taxon>Papilionoideae</taxon>
        <taxon>50 kb inversion clade</taxon>
        <taxon>genistoids sensu lato</taxon>
        <taxon>core genistoids</taxon>
        <taxon>Genisteae</taxon>
        <taxon>Lupinus</taxon>
    </lineage>
</organism>
<dbReference type="GO" id="GO:0000290">
    <property type="term" value="P:deadenylation-dependent decapping of nuclear-transcribed mRNA"/>
    <property type="evidence" value="ECO:0007669"/>
    <property type="project" value="InterPro"/>
</dbReference>
<dbReference type="GO" id="GO:0033962">
    <property type="term" value="P:P-body assembly"/>
    <property type="evidence" value="ECO:0007669"/>
    <property type="project" value="TreeGrafter"/>
</dbReference>
<dbReference type="AlphaFoldDB" id="A0A6A5M424"/>
<dbReference type="GO" id="GO:0003723">
    <property type="term" value="F:RNA binding"/>
    <property type="evidence" value="ECO:0007669"/>
    <property type="project" value="TreeGrafter"/>
</dbReference>